<protein>
    <submittedName>
        <fullName evidence="1">AlNc14C21G2139 protein</fullName>
    </submittedName>
</protein>
<dbReference type="HOGENOM" id="CLU_2817762_0_0_1"/>
<name>F0W5H4_9STRA</name>
<dbReference type="EMBL" id="FR824066">
    <property type="protein sequence ID" value="CCA16365.1"/>
    <property type="molecule type" value="Genomic_DNA"/>
</dbReference>
<proteinExistence type="predicted"/>
<evidence type="ECO:0000313" key="1">
    <source>
        <dbReference type="EMBL" id="CCA16365.1"/>
    </source>
</evidence>
<accession>F0W5H4</accession>
<dbReference type="AlphaFoldDB" id="F0W5H4"/>
<sequence>MIKTRSFYVQSSLAIAGCSSPAHRHGTICITTKALFKLNQPAEISLYDEYTIRSPMCHAPIRIASSI</sequence>
<reference evidence="1" key="1">
    <citation type="journal article" date="2011" name="PLoS Biol.">
        <title>Gene gain and loss during evolution of obligate parasitism in the white rust pathogen of Arabidopsis thaliana.</title>
        <authorList>
            <person name="Kemen E."/>
            <person name="Gardiner A."/>
            <person name="Schultz-Larsen T."/>
            <person name="Kemen A.C."/>
            <person name="Balmuth A.L."/>
            <person name="Robert-Seilaniantz A."/>
            <person name="Bailey K."/>
            <person name="Holub E."/>
            <person name="Studholme D.J."/>
            <person name="Maclean D."/>
            <person name="Jones J.D."/>
        </authorList>
    </citation>
    <scope>NUCLEOTIDE SEQUENCE</scope>
</reference>
<organism evidence="1">
    <name type="scientific">Albugo laibachii Nc14</name>
    <dbReference type="NCBI Taxonomy" id="890382"/>
    <lineage>
        <taxon>Eukaryota</taxon>
        <taxon>Sar</taxon>
        <taxon>Stramenopiles</taxon>
        <taxon>Oomycota</taxon>
        <taxon>Peronosporomycetes</taxon>
        <taxon>Albuginales</taxon>
        <taxon>Albuginaceae</taxon>
        <taxon>Albugo</taxon>
    </lineage>
</organism>
<reference evidence="1" key="2">
    <citation type="submission" date="2011-02" db="EMBL/GenBank/DDBJ databases">
        <authorList>
            <person name="MacLean D."/>
        </authorList>
    </citation>
    <scope>NUCLEOTIDE SEQUENCE</scope>
</reference>
<gene>
    <name evidence="1" type="primary">AlNc14C21G2139</name>
    <name evidence="1" type="ORF">ALNC14_025080</name>
</gene>
<dbReference type="PROSITE" id="PS51257">
    <property type="entry name" value="PROKAR_LIPOPROTEIN"/>
    <property type="match status" value="1"/>
</dbReference>